<dbReference type="GO" id="GO:0045004">
    <property type="term" value="P:DNA replication proofreading"/>
    <property type="evidence" value="ECO:0007669"/>
    <property type="project" value="TreeGrafter"/>
</dbReference>
<dbReference type="AlphaFoldDB" id="A0A2T3FKA4"/>
<organism evidence="3 4">
    <name type="scientific">Clostridium fessum</name>
    <dbReference type="NCBI Taxonomy" id="2126740"/>
    <lineage>
        <taxon>Bacteria</taxon>
        <taxon>Bacillati</taxon>
        <taxon>Bacillota</taxon>
        <taxon>Clostridia</taxon>
        <taxon>Eubacteriales</taxon>
        <taxon>Clostridiaceae</taxon>
        <taxon>Clostridium</taxon>
    </lineage>
</organism>
<dbReference type="GO" id="GO:0005829">
    <property type="term" value="C:cytosol"/>
    <property type="evidence" value="ECO:0007669"/>
    <property type="project" value="TreeGrafter"/>
</dbReference>
<dbReference type="InterPro" id="IPR036397">
    <property type="entry name" value="RNaseH_sf"/>
</dbReference>
<dbReference type="EMBL" id="PYLO01000007">
    <property type="protein sequence ID" value="PST35719.1"/>
    <property type="molecule type" value="Genomic_DNA"/>
</dbReference>
<proteinExistence type="predicted"/>
<dbReference type="NCBIfam" id="TIGR00573">
    <property type="entry name" value="dnaq"/>
    <property type="match status" value="1"/>
</dbReference>
<dbReference type="PANTHER" id="PTHR30231">
    <property type="entry name" value="DNA POLYMERASE III SUBUNIT EPSILON"/>
    <property type="match status" value="1"/>
</dbReference>
<dbReference type="SMART" id="SM00479">
    <property type="entry name" value="EXOIII"/>
    <property type="match status" value="1"/>
</dbReference>
<evidence type="ECO:0000259" key="2">
    <source>
        <dbReference type="SMART" id="SM00479"/>
    </source>
</evidence>
<dbReference type="Proteomes" id="UP000241048">
    <property type="component" value="Unassembled WGS sequence"/>
</dbReference>
<gene>
    <name evidence="3" type="ORF">C7U56_14580</name>
</gene>
<evidence type="ECO:0000313" key="4">
    <source>
        <dbReference type="Proteomes" id="UP000241048"/>
    </source>
</evidence>
<dbReference type="GO" id="GO:0003677">
    <property type="term" value="F:DNA binding"/>
    <property type="evidence" value="ECO:0007669"/>
    <property type="project" value="InterPro"/>
</dbReference>
<dbReference type="Gene3D" id="3.30.420.10">
    <property type="entry name" value="Ribonuclease H-like superfamily/Ribonuclease H"/>
    <property type="match status" value="1"/>
</dbReference>
<feature type="domain" description="Exonuclease" evidence="2">
    <location>
        <begin position="7"/>
        <end position="172"/>
    </location>
</feature>
<evidence type="ECO:0000256" key="1">
    <source>
        <dbReference type="ARBA" id="ARBA00022839"/>
    </source>
</evidence>
<dbReference type="RefSeq" id="WP_107001829.1">
    <property type="nucleotide sequence ID" value="NZ_JAQDZI010000009.1"/>
</dbReference>
<sequence length="241" mass="27601">MEKTNNSYIAIDLETTGLNPKTERIIEIGAARVEDGSVVQTYSTFVNPERELDARIRELTGICDDDLKDAPVLDTVLPELLAFCGELPLLGHHVIFDFSFLKRAAVNRKYTFEHAGLDTLKICRHFMPEEEKKNLAAACRYFAVDPGESHRALSDALAAHHLYQELKNRYFLEVPEVFAPQPLIYKVKREQPASKKQKEVLRELLKYHRINLSAQIDSLSKNEISRLTDQIIAQHGRMQKR</sequence>
<evidence type="ECO:0000313" key="3">
    <source>
        <dbReference type="EMBL" id="PST35719.1"/>
    </source>
</evidence>
<dbReference type="GO" id="GO:0008408">
    <property type="term" value="F:3'-5' exonuclease activity"/>
    <property type="evidence" value="ECO:0007669"/>
    <property type="project" value="TreeGrafter"/>
</dbReference>
<dbReference type="Pfam" id="PF00929">
    <property type="entry name" value="RNase_T"/>
    <property type="match status" value="1"/>
</dbReference>
<keyword evidence="1" id="KW-0378">Hydrolase</keyword>
<dbReference type="PANTHER" id="PTHR30231:SF41">
    <property type="entry name" value="DNA POLYMERASE III SUBUNIT EPSILON"/>
    <property type="match status" value="1"/>
</dbReference>
<dbReference type="CDD" id="cd06127">
    <property type="entry name" value="DEDDh"/>
    <property type="match status" value="1"/>
</dbReference>
<dbReference type="InterPro" id="IPR006054">
    <property type="entry name" value="DnaQ"/>
</dbReference>
<protein>
    <submittedName>
        <fullName evidence="3">DNA polymerase III subunit epsilon</fullName>
    </submittedName>
</protein>
<dbReference type="SUPFAM" id="SSF53098">
    <property type="entry name" value="Ribonuclease H-like"/>
    <property type="match status" value="1"/>
</dbReference>
<dbReference type="InterPro" id="IPR013520">
    <property type="entry name" value="Ribonucl_H"/>
</dbReference>
<keyword evidence="1" id="KW-0540">Nuclease</keyword>
<name>A0A2T3FKA4_9CLOT</name>
<comment type="caution">
    <text evidence="3">The sequence shown here is derived from an EMBL/GenBank/DDBJ whole genome shotgun (WGS) entry which is preliminary data.</text>
</comment>
<accession>A0A2T3FKA4</accession>
<keyword evidence="1" id="KW-0269">Exonuclease</keyword>
<dbReference type="GO" id="GO:0003887">
    <property type="term" value="F:DNA-directed DNA polymerase activity"/>
    <property type="evidence" value="ECO:0007669"/>
    <property type="project" value="InterPro"/>
</dbReference>
<dbReference type="FunFam" id="3.30.420.10:FF:000045">
    <property type="entry name" value="3'-5' exonuclease DinG"/>
    <property type="match status" value="1"/>
</dbReference>
<reference evidence="3 4" key="1">
    <citation type="submission" date="2018-03" db="EMBL/GenBank/DDBJ databases">
        <title>Lachnoclostridium SNUG30386 gen.nov., sp.nov., isolated from human faeces.</title>
        <authorList>
            <person name="Seo B."/>
            <person name="Jeon K."/>
            <person name="Ko G."/>
        </authorList>
    </citation>
    <scope>NUCLEOTIDE SEQUENCE [LARGE SCALE GENOMIC DNA]</scope>
    <source>
        <strain evidence="3 4">SNUG30386</strain>
    </source>
</reference>
<keyword evidence="4" id="KW-1185">Reference proteome</keyword>
<dbReference type="InterPro" id="IPR012337">
    <property type="entry name" value="RNaseH-like_sf"/>
</dbReference>